<dbReference type="InterPro" id="IPR036969">
    <property type="entry name" value="Citrate_synthase_sf"/>
</dbReference>
<dbReference type="SUPFAM" id="SSF48256">
    <property type="entry name" value="Citrate synthase"/>
    <property type="match status" value="1"/>
</dbReference>
<dbReference type="Gene3D" id="1.10.230.10">
    <property type="entry name" value="Cytochrome P450-Terp, domain 2"/>
    <property type="match status" value="1"/>
</dbReference>
<dbReference type="Gene3D" id="1.10.1660.10">
    <property type="match status" value="1"/>
</dbReference>
<evidence type="ECO:0000259" key="6">
    <source>
        <dbReference type="Pfam" id="PF12728"/>
    </source>
</evidence>
<evidence type="ECO:0000256" key="3">
    <source>
        <dbReference type="ARBA" id="ARBA00012972"/>
    </source>
</evidence>
<feature type="region of interest" description="Disordered" evidence="5">
    <location>
        <begin position="1"/>
        <end position="21"/>
    </location>
</feature>
<feature type="domain" description="Helix-turn-helix" evidence="6">
    <location>
        <begin position="15"/>
        <end position="65"/>
    </location>
</feature>
<dbReference type="InterPro" id="IPR009061">
    <property type="entry name" value="DNA-bd_dom_put_sf"/>
</dbReference>
<reference evidence="7 8" key="1">
    <citation type="submission" date="2020-03" db="EMBL/GenBank/DDBJ databases">
        <title>Draft genome of Streptomyces sp. ventii, isolated from the Axial Seamount in the Pacific Ocean, and resequencing of the two type strains Streptomyces lonarensis strain NCL 716 and Streptomyces bohaiensis strain 11A07.</title>
        <authorList>
            <person name="Loughran R.M."/>
            <person name="Pfannmuller K.M."/>
            <person name="Wasson B.J."/>
            <person name="Deadmond M.C."/>
            <person name="Paddock B.E."/>
            <person name="Koyack M.J."/>
            <person name="Gallegos D.A."/>
            <person name="Mitchell E.A."/>
            <person name="Ushijima B."/>
            <person name="Saw J.H."/>
            <person name="Mcphail K.L."/>
            <person name="Videau P."/>
        </authorList>
    </citation>
    <scope>NUCLEOTIDE SEQUENCE [LARGE SCALE GENOMIC DNA]</scope>
    <source>
        <strain evidence="8">5675061</strain>
    </source>
</reference>
<dbReference type="EMBL" id="JAAVJB010000072">
    <property type="protein sequence ID" value="NJP66863.1"/>
    <property type="molecule type" value="Genomic_DNA"/>
</dbReference>
<dbReference type="InterPro" id="IPR002020">
    <property type="entry name" value="Citrate_synthase"/>
</dbReference>
<dbReference type="InterPro" id="IPR016143">
    <property type="entry name" value="Citrate_synth-like_sm_a-sub"/>
</dbReference>
<accession>A0ABX1AI80</accession>
<comment type="caution">
    <text evidence="7">The sequence shown here is derived from an EMBL/GenBank/DDBJ whole genome shotgun (WGS) entry which is preliminary data.</text>
</comment>
<dbReference type="PANTHER" id="PTHR11739:SF4">
    <property type="entry name" value="CITRATE SYNTHASE, PEROXISOMAL"/>
    <property type="match status" value="1"/>
</dbReference>
<organism evidence="7 8">
    <name type="scientific">Streptomyces spiramenti</name>
    <dbReference type="NCBI Taxonomy" id="2720606"/>
    <lineage>
        <taxon>Bacteria</taxon>
        <taxon>Bacillati</taxon>
        <taxon>Actinomycetota</taxon>
        <taxon>Actinomycetes</taxon>
        <taxon>Kitasatosporales</taxon>
        <taxon>Streptomycetaceae</taxon>
        <taxon>Streptomyces</taxon>
    </lineage>
</organism>
<evidence type="ECO:0000313" key="7">
    <source>
        <dbReference type="EMBL" id="NJP66863.1"/>
    </source>
</evidence>
<protein>
    <recommendedName>
        <fullName evidence="3">citrate synthase (unknown stereospecificity)</fullName>
        <ecNumber evidence="3">2.3.3.16</ecNumber>
    </recommendedName>
</protein>
<dbReference type="Pfam" id="PF00285">
    <property type="entry name" value="Citrate_synt"/>
    <property type="match status" value="1"/>
</dbReference>
<dbReference type="Pfam" id="PF12728">
    <property type="entry name" value="HTH_17"/>
    <property type="match status" value="1"/>
</dbReference>
<evidence type="ECO:0000256" key="1">
    <source>
        <dbReference type="ARBA" id="ARBA00005163"/>
    </source>
</evidence>
<keyword evidence="4" id="KW-0808">Transferase</keyword>
<gene>
    <name evidence="7" type="ORF">HCJ92_11325</name>
</gene>
<dbReference type="Gene3D" id="1.10.580.10">
    <property type="entry name" value="Citrate Synthase, domain 1"/>
    <property type="match status" value="1"/>
</dbReference>
<name>A0ABX1AI80_9ACTN</name>
<dbReference type="PRINTS" id="PR00143">
    <property type="entry name" value="CITRTSNTHASE"/>
</dbReference>
<dbReference type="InterPro" id="IPR041657">
    <property type="entry name" value="HTH_17"/>
</dbReference>
<evidence type="ECO:0000313" key="8">
    <source>
        <dbReference type="Proteomes" id="UP000746503"/>
    </source>
</evidence>
<proteinExistence type="inferred from homology"/>
<dbReference type="PANTHER" id="PTHR11739">
    <property type="entry name" value="CITRATE SYNTHASE"/>
    <property type="match status" value="1"/>
</dbReference>
<dbReference type="EC" id="2.3.3.16" evidence="3"/>
<dbReference type="Proteomes" id="UP000746503">
    <property type="component" value="Unassembled WGS sequence"/>
</dbReference>
<keyword evidence="8" id="KW-1185">Reference proteome</keyword>
<evidence type="ECO:0000256" key="5">
    <source>
        <dbReference type="SAM" id="MobiDB-lite"/>
    </source>
</evidence>
<sequence>MTENPETGTPGAERLSTRHAAERLGVKPETVYAYVSRGLLRRHRSANGRGSTFDAAEVDALALSRRSGRRPAPAAGVASPLTTGITLIEDDRCYYRGVDSSALAARHDYEEVAQWLWTGRLTPGVRFTAPPGQIAAARAGVAALPPSGTAEDRLHAATVAASAGDPLRSDLSPGTVHATARALVATLVEAQPELGPPPPDGAPLAARLWPRLTPRPPSAAGLRALDAALVLLLDHDMAVSTLAARVAATARAHPYAVALAGLGALDGPLHGAAAAPAHRMLRETSERDEAGDGAAAVVGTRLREGARVPGIGHLLYRRRDPRAETLFGLLEAVPEAAGALDASRRIVTAAGRHRPAFGNVDLALAVLSVGCGMQPEAGQVVFAVARTSGWVAHALEEYTEPAMRLRPSGQYRGPRPPRPVP</sequence>
<evidence type="ECO:0000256" key="4">
    <source>
        <dbReference type="ARBA" id="ARBA00022679"/>
    </source>
</evidence>
<evidence type="ECO:0000256" key="2">
    <source>
        <dbReference type="ARBA" id="ARBA00010566"/>
    </source>
</evidence>
<dbReference type="SUPFAM" id="SSF46955">
    <property type="entry name" value="Putative DNA-binding domain"/>
    <property type="match status" value="1"/>
</dbReference>
<comment type="pathway">
    <text evidence="1">Carbohydrate metabolism; tricarboxylic acid cycle.</text>
</comment>
<dbReference type="RefSeq" id="WP_167933382.1">
    <property type="nucleotide sequence ID" value="NZ_JAAVJB010000072.1"/>
</dbReference>
<comment type="similarity">
    <text evidence="2">Belongs to the citrate synthase family.</text>
</comment>
<dbReference type="InterPro" id="IPR016142">
    <property type="entry name" value="Citrate_synth-like_lrg_a-sub"/>
</dbReference>